<protein>
    <submittedName>
        <fullName evidence="1">Uncharacterized protein</fullName>
    </submittedName>
</protein>
<keyword evidence="2" id="KW-1185">Reference proteome</keyword>
<dbReference type="Proteomes" id="UP000708576">
    <property type="component" value="Unassembled WGS sequence"/>
</dbReference>
<accession>A0ABS5JWB8</accession>
<sequence>MLEHQIKVLKSVSGNPELLKKELEKSMQWLNNKEQEQLIEWFKENLMETHSDILNEFLSSKFDFAS</sequence>
<comment type="caution">
    <text evidence="1">The sequence shown here is derived from an EMBL/GenBank/DDBJ whole genome shotgun (WGS) entry which is preliminary data.</text>
</comment>
<gene>
    <name evidence="1" type="ORF">KEM10_12570</name>
</gene>
<organism evidence="1 2">
    <name type="scientific">Carboxylicivirga linearis</name>
    <dbReference type="NCBI Taxonomy" id="1628157"/>
    <lineage>
        <taxon>Bacteria</taxon>
        <taxon>Pseudomonadati</taxon>
        <taxon>Bacteroidota</taxon>
        <taxon>Bacteroidia</taxon>
        <taxon>Marinilabiliales</taxon>
        <taxon>Marinilabiliaceae</taxon>
        <taxon>Carboxylicivirga</taxon>
    </lineage>
</organism>
<evidence type="ECO:0000313" key="1">
    <source>
        <dbReference type="EMBL" id="MBS2099118.1"/>
    </source>
</evidence>
<name>A0ABS5JWB8_9BACT</name>
<reference evidence="1 2" key="1">
    <citation type="journal article" date="2015" name="Int. J. Syst. Evol. Microbiol.">
        <title>Carboxylicivirga linearis sp. nov., isolated from a sea cucumber culture pond.</title>
        <authorList>
            <person name="Wang F.Q."/>
            <person name="Zhou Y.X."/>
            <person name="Lin X.Z."/>
            <person name="Chen G.J."/>
            <person name="Du Z.J."/>
        </authorList>
    </citation>
    <scope>NUCLEOTIDE SEQUENCE [LARGE SCALE GENOMIC DNA]</scope>
    <source>
        <strain evidence="1 2">FB218</strain>
    </source>
</reference>
<proteinExistence type="predicted"/>
<dbReference type="EMBL" id="JAGUCO010000008">
    <property type="protein sequence ID" value="MBS2099118.1"/>
    <property type="molecule type" value="Genomic_DNA"/>
</dbReference>
<dbReference type="RefSeq" id="WP_212216361.1">
    <property type="nucleotide sequence ID" value="NZ_JAGUCO010000008.1"/>
</dbReference>
<evidence type="ECO:0000313" key="2">
    <source>
        <dbReference type="Proteomes" id="UP000708576"/>
    </source>
</evidence>